<sequence length="462" mass="51060">MGCFSACFGSSKDRRRRCRKQHHKKHNQVQPRYQRNSDQDLVPSSLPVEQSQTSEEPVIISTVVEEIEEEKPEGESSPVYLRKRVTFDSNVKAYEPVSVEESAEFQNAATPKQHIDNGKDDDQNKHPKQDQSDDTSSEASSLTTSSSSYPSIHRYQNCRDSDDDEFDFEGQTDSDSDNEDEGDGELDYSDDGIYDESTTSFPSATTNTATFPSAAAANDDGCLPKVGMEKQGQNVRDRSGYVHPVLNPVENLTQWKAAKSKKSSPPPQLNHQPSDKENDDQEPSFKVKPKKTVNQEQVIAVDASLSNWLSSSSSSSSSDCCTTTPKPNERPTTTSSTTPRPETRSPGHWTGSASPKSFEDRPILGALTVEEIRQMSASNSPIRKSPGHSPDDKFIIGSVGSYWRSESDNSKSGKKKDFSSSASSSFKGIPNETSKYREDKRVNWQSTPFEIRLESALNGAQG</sequence>
<feature type="compositionally biased region" description="Basic and acidic residues" evidence="1">
    <location>
        <begin position="113"/>
        <end position="131"/>
    </location>
</feature>
<dbReference type="PANTHER" id="PTHR33318">
    <property type="entry name" value="ASPARTYL/GLUTAMYL-TRNA(ASN/GLN) AMIDOTRANSFERASE SUBUNIT"/>
    <property type="match status" value="1"/>
</dbReference>
<feature type="region of interest" description="Disordered" evidence="1">
    <location>
        <begin position="97"/>
        <end position="441"/>
    </location>
</feature>
<gene>
    <name evidence="2" type="ORF">LTRI10_LOCUS24613</name>
</gene>
<feature type="compositionally biased region" description="Low complexity" evidence="1">
    <location>
        <begin position="304"/>
        <end position="318"/>
    </location>
</feature>
<feature type="region of interest" description="Disordered" evidence="1">
    <location>
        <begin position="1"/>
        <end position="59"/>
    </location>
</feature>
<feature type="compositionally biased region" description="Acidic residues" evidence="1">
    <location>
        <begin position="161"/>
        <end position="194"/>
    </location>
</feature>
<feature type="region of interest" description="Disordered" evidence="1">
    <location>
        <begin position="64"/>
        <end position="83"/>
    </location>
</feature>
<feature type="compositionally biased region" description="Low complexity" evidence="1">
    <location>
        <begin position="419"/>
        <end position="428"/>
    </location>
</feature>
<feature type="compositionally biased region" description="Low complexity" evidence="1">
    <location>
        <begin position="330"/>
        <end position="346"/>
    </location>
</feature>
<feature type="compositionally biased region" description="Basic and acidic residues" evidence="1">
    <location>
        <begin position="405"/>
        <end position="418"/>
    </location>
</feature>
<protein>
    <submittedName>
        <fullName evidence="2">Uncharacterized protein</fullName>
    </submittedName>
</protein>
<dbReference type="GO" id="GO:0007142">
    <property type="term" value="P:male meiosis II"/>
    <property type="evidence" value="ECO:0007669"/>
    <property type="project" value="InterPro"/>
</dbReference>
<proteinExistence type="predicted"/>
<dbReference type="AlphaFoldDB" id="A0AAV2ECQ4"/>
<dbReference type="PANTHER" id="PTHR33318:SF4">
    <property type="entry name" value="OS04G0511700 PROTEIN"/>
    <property type="match status" value="1"/>
</dbReference>
<keyword evidence="3" id="KW-1185">Reference proteome</keyword>
<dbReference type="InterPro" id="IPR039300">
    <property type="entry name" value="JASON"/>
</dbReference>
<reference evidence="2 3" key="1">
    <citation type="submission" date="2024-04" db="EMBL/GenBank/DDBJ databases">
        <authorList>
            <person name="Fracassetti M."/>
        </authorList>
    </citation>
    <scope>NUCLEOTIDE SEQUENCE [LARGE SCALE GENOMIC DNA]</scope>
</reference>
<feature type="compositionally biased region" description="Low complexity" evidence="1">
    <location>
        <begin position="137"/>
        <end position="151"/>
    </location>
</feature>
<feature type="compositionally biased region" description="Basic residues" evidence="1">
    <location>
        <begin position="13"/>
        <end position="27"/>
    </location>
</feature>
<organism evidence="2 3">
    <name type="scientific">Linum trigynum</name>
    <dbReference type="NCBI Taxonomy" id="586398"/>
    <lineage>
        <taxon>Eukaryota</taxon>
        <taxon>Viridiplantae</taxon>
        <taxon>Streptophyta</taxon>
        <taxon>Embryophyta</taxon>
        <taxon>Tracheophyta</taxon>
        <taxon>Spermatophyta</taxon>
        <taxon>Magnoliopsida</taxon>
        <taxon>eudicotyledons</taxon>
        <taxon>Gunneridae</taxon>
        <taxon>Pentapetalae</taxon>
        <taxon>rosids</taxon>
        <taxon>fabids</taxon>
        <taxon>Malpighiales</taxon>
        <taxon>Linaceae</taxon>
        <taxon>Linum</taxon>
    </lineage>
</organism>
<evidence type="ECO:0000313" key="3">
    <source>
        <dbReference type="Proteomes" id="UP001497516"/>
    </source>
</evidence>
<accession>A0AAV2ECQ4</accession>
<dbReference type="Proteomes" id="UP001497516">
    <property type="component" value="Chromosome 4"/>
</dbReference>
<evidence type="ECO:0000313" key="2">
    <source>
        <dbReference type="EMBL" id="CAL1383330.1"/>
    </source>
</evidence>
<name>A0AAV2ECQ4_9ROSI</name>
<feature type="compositionally biased region" description="Polar residues" evidence="1">
    <location>
        <begin position="196"/>
        <end position="211"/>
    </location>
</feature>
<evidence type="ECO:0000256" key="1">
    <source>
        <dbReference type="SAM" id="MobiDB-lite"/>
    </source>
</evidence>
<dbReference type="EMBL" id="OZ034817">
    <property type="protein sequence ID" value="CAL1383330.1"/>
    <property type="molecule type" value="Genomic_DNA"/>
</dbReference>